<evidence type="ECO:0000313" key="2">
    <source>
        <dbReference type="Proteomes" id="UP000426027"/>
    </source>
</evidence>
<proteinExistence type="predicted"/>
<dbReference type="EMBL" id="CP046566">
    <property type="protein sequence ID" value="QGW29881.1"/>
    <property type="molecule type" value="Genomic_DNA"/>
</dbReference>
<evidence type="ECO:0000313" key="1">
    <source>
        <dbReference type="EMBL" id="QGW29881.1"/>
    </source>
</evidence>
<organism evidence="1 2">
    <name type="scientific">Phnomibacter ginsenosidimutans</name>
    <dbReference type="NCBI Taxonomy" id="2676868"/>
    <lineage>
        <taxon>Bacteria</taxon>
        <taxon>Pseudomonadati</taxon>
        <taxon>Bacteroidota</taxon>
        <taxon>Chitinophagia</taxon>
        <taxon>Chitinophagales</taxon>
        <taxon>Chitinophagaceae</taxon>
        <taxon>Phnomibacter</taxon>
    </lineage>
</organism>
<gene>
    <name evidence="1" type="ORF">GLV81_18720</name>
</gene>
<name>A0A6I6H6E4_9BACT</name>
<keyword evidence="2" id="KW-1185">Reference proteome</keyword>
<accession>A0A6I6H6E4</accession>
<reference evidence="1 2" key="1">
    <citation type="submission" date="2019-11" db="EMBL/GenBank/DDBJ databases">
        <authorList>
            <person name="Im W.T."/>
        </authorList>
    </citation>
    <scope>NUCLEOTIDE SEQUENCE [LARGE SCALE GENOMIC DNA]</scope>
    <source>
        <strain evidence="1 2">SB-02</strain>
    </source>
</reference>
<dbReference type="AlphaFoldDB" id="A0A6I6H6E4"/>
<dbReference type="Proteomes" id="UP000426027">
    <property type="component" value="Chromosome"/>
</dbReference>
<sequence>MTINRNNYENFFLLYVDGELAPQQMLEVDAFCEKHPDLAEELQLLMDTRLTPDHELAFEGKDDLLQPELWDADQLTPLQTSLLDLLDRTPTADPNTLSNEPLVQKEWQLLQHTRLTAEAAAMPQKYRLIKAMQWDADNLTSTQLQLLEALDNGGSIPAAVLADAETQKDWLLLQQTLLQSEAVLMPNKEKLLRSEAGEKAPVVRLAAWKKLAAAAAVIGIGWFAFFNNSNTTTVTEEQPLQAKVNTPGGNQPTVQSVAQTDSNKQVAPQQTAPDAPLAQYAVNQPGKQSPVIMTTVQTASTQPATTAQDNAQSNEERARMIAAYRLSPEETAALNAGQTPKAMKANIQTEAMPATLAVQANSNSKVQATYAAFTEMETEEEDNSINIAGAKINKQKLRGVFRTVTRKVTRSFDKSEVVAANDNGAATMK</sequence>
<protein>
    <submittedName>
        <fullName evidence="1">Uncharacterized protein</fullName>
    </submittedName>
</protein>
<dbReference type="RefSeq" id="WP_157480536.1">
    <property type="nucleotide sequence ID" value="NZ_CP046566.1"/>
</dbReference>
<dbReference type="KEGG" id="fls:GLV81_18720"/>